<protein>
    <submittedName>
        <fullName evidence="1">Uncharacterized protein</fullName>
    </submittedName>
</protein>
<reference evidence="1 2" key="1">
    <citation type="submission" date="2024-01" db="EMBL/GenBank/DDBJ databases">
        <title>Genome assemblies of Stephania.</title>
        <authorList>
            <person name="Yang L."/>
        </authorList>
    </citation>
    <scope>NUCLEOTIDE SEQUENCE [LARGE SCALE GENOMIC DNA]</scope>
    <source>
        <strain evidence="1">QJT</strain>
        <tissue evidence="1">Leaf</tissue>
    </source>
</reference>
<evidence type="ECO:0000313" key="2">
    <source>
        <dbReference type="Proteomes" id="UP001417504"/>
    </source>
</evidence>
<comment type="caution">
    <text evidence="1">The sequence shown here is derived from an EMBL/GenBank/DDBJ whole genome shotgun (WGS) entry which is preliminary data.</text>
</comment>
<proteinExistence type="predicted"/>
<evidence type="ECO:0000313" key="1">
    <source>
        <dbReference type="EMBL" id="KAK9085262.1"/>
    </source>
</evidence>
<accession>A0AAP0E6J8</accession>
<keyword evidence="2" id="KW-1185">Reference proteome</keyword>
<organism evidence="1 2">
    <name type="scientific">Stephania japonica</name>
    <dbReference type="NCBI Taxonomy" id="461633"/>
    <lineage>
        <taxon>Eukaryota</taxon>
        <taxon>Viridiplantae</taxon>
        <taxon>Streptophyta</taxon>
        <taxon>Embryophyta</taxon>
        <taxon>Tracheophyta</taxon>
        <taxon>Spermatophyta</taxon>
        <taxon>Magnoliopsida</taxon>
        <taxon>Ranunculales</taxon>
        <taxon>Menispermaceae</taxon>
        <taxon>Menispermoideae</taxon>
        <taxon>Cissampelideae</taxon>
        <taxon>Stephania</taxon>
    </lineage>
</organism>
<dbReference type="Proteomes" id="UP001417504">
    <property type="component" value="Unassembled WGS sequence"/>
</dbReference>
<name>A0AAP0E6J8_9MAGN</name>
<dbReference type="AlphaFoldDB" id="A0AAP0E6J8"/>
<gene>
    <name evidence="1" type="ORF">Sjap_025673</name>
</gene>
<dbReference type="EMBL" id="JBBNAE010000011">
    <property type="protein sequence ID" value="KAK9085262.1"/>
    <property type="molecule type" value="Genomic_DNA"/>
</dbReference>
<sequence length="145" mass="17020">MSPSWVMNKDLREPQFEQMLLEIRETVHIEPKRERIEIRIRGECIISLPHLTTASALAGDRTRDAGGAVNRRSMILLPFKRLTSQLNRLLQRESERGEFEPQNETLIEALLEKNELERCIERRAVEREDVERERSLGERASKERS</sequence>